<dbReference type="PROSITE" id="PS50249">
    <property type="entry name" value="MPN"/>
    <property type="match status" value="1"/>
</dbReference>
<accession>A0A7S2XH69</accession>
<dbReference type="PANTHER" id="PTHR10540">
    <property type="entry name" value="EUKARYOTIC TRANSLATION INITIATION FACTOR 3 SUBUNIT F-RELATED"/>
    <property type="match status" value="1"/>
</dbReference>
<dbReference type="Pfam" id="PF01398">
    <property type="entry name" value="JAB"/>
    <property type="match status" value="1"/>
</dbReference>
<sequence length="326" mass="36896">MASFDVPEKVVVHPLVLLSAVDHFSRVSKSNKRVVGVLLGKRTGNQVDILNSYAVPFEEDKKNPKIWFFDHNYHENMFSMFKKVNAREKVIGWYSTGPKIRQADIEINEVIRRYTSQPIFCIIDVNPKDDLEIPTQAYVAVPDISDTKTQQNFVHVPSEIGALEAEEVGVEHLLRDIRDTTVSTLSDHVNQKIASLKGLKKRMDTMADYLKKVAAGKLPLNHQIIYNLQDIFNLCPNLQVKELVSALKVNTNDNMLVIYIASLIRSIIALHNLINNKLKNEALEKAKRLKDEKKDLIKAKKDETAKKPAEKKAEKDTEGKDAAASK</sequence>
<keyword evidence="2" id="KW-0647">Proteasome</keyword>
<name>A0A7S2XH69_9EUKA</name>
<feature type="domain" description="MPN" evidence="4">
    <location>
        <begin position="10"/>
        <end position="144"/>
    </location>
</feature>
<dbReference type="InterPro" id="IPR037518">
    <property type="entry name" value="MPN"/>
</dbReference>
<proteinExistence type="inferred from homology"/>
<dbReference type="Gene3D" id="3.40.140.10">
    <property type="entry name" value="Cytidine Deaminase, domain 2"/>
    <property type="match status" value="1"/>
</dbReference>
<dbReference type="InterPro" id="IPR000555">
    <property type="entry name" value="JAMM/MPN+_dom"/>
</dbReference>
<evidence type="ECO:0000256" key="3">
    <source>
        <dbReference type="SAM" id="MobiDB-lite"/>
    </source>
</evidence>
<dbReference type="GO" id="GO:0005838">
    <property type="term" value="C:proteasome regulatory particle"/>
    <property type="evidence" value="ECO:0007669"/>
    <property type="project" value="InterPro"/>
</dbReference>
<reference evidence="5" key="1">
    <citation type="submission" date="2021-01" db="EMBL/GenBank/DDBJ databases">
        <authorList>
            <person name="Corre E."/>
            <person name="Pelletier E."/>
            <person name="Niang G."/>
            <person name="Scheremetjew M."/>
            <person name="Finn R."/>
            <person name="Kale V."/>
            <person name="Holt S."/>
            <person name="Cochrane G."/>
            <person name="Meng A."/>
            <person name="Brown T."/>
            <person name="Cohen L."/>
        </authorList>
    </citation>
    <scope>NUCLEOTIDE SEQUENCE</scope>
    <source>
        <strain evidence="5">CCMP622</strain>
    </source>
</reference>
<comment type="similarity">
    <text evidence="1">Belongs to the peptidase M67A family.</text>
</comment>
<dbReference type="SMART" id="SM00232">
    <property type="entry name" value="JAB_MPN"/>
    <property type="match status" value="1"/>
</dbReference>
<dbReference type="PANTHER" id="PTHR10540:SF7">
    <property type="entry name" value="26S PROTEASOME NON-ATPASE REGULATORY SUBUNIT 7"/>
    <property type="match status" value="1"/>
</dbReference>
<dbReference type="InterPro" id="IPR024969">
    <property type="entry name" value="EIF3F/CSN6-like_C"/>
</dbReference>
<dbReference type="Pfam" id="PF13012">
    <property type="entry name" value="MitMem_reg"/>
    <property type="match status" value="1"/>
</dbReference>
<evidence type="ECO:0000256" key="2">
    <source>
        <dbReference type="ARBA" id="ARBA00022942"/>
    </source>
</evidence>
<dbReference type="InterPro" id="IPR033858">
    <property type="entry name" value="MPN_RPN7_8"/>
</dbReference>
<dbReference type="GO" id="GO:0008237">
    <property type="term" value="F:metallopeptidase activity"/>
    <property type="evidence" value="ECO:0007669"/>
    <property type="project" value="InterPro"/>
</dbReference>
<gene>
    <name evidence="5" type="ORF">LSP00402_LOCUS21525</name>
</gene>
<dbReference type="AlphaFoldDB" id="A0A7S2XH69"/>
<dbReference type="CDD" id="cd08062">
    <property type="entry name" value="MPN_RPN7_8"/>
    <property type="match status" value="1"/>
</dbReference>
<feature type="region of interest" description="Disordered" evidence="3">
    <location>
        <begin position="294"/>
        <end position="326"/>
    </location>
</feature>
<dbReference type="GO" id="GO:0043161">
    <property type="term" value="P:proteasome-mediated ubiquitin-dependent protein catabolic process"/>
    <property type="evidence" value="ECO:0007669"/>
    <property type="project" value="TreeGrafter"/>
</dbReference>
<dbReference type="EMBL" id="HBHP01034988">
    <property type="protein sequence ID" value="CAD9777509.1"/>
    <property type="molecule type" value="Transcribed_RNA"/>
</dbReference>
<evidence type="ECO:0000313" key="5">
    <source>
        <dbReference type="EMBL" id="CAD9777509.1"/>
    </source>
</evidence>
<evidence type="ECO:0000256" key="1">
    <source>
        <dbReference type="ARBA" id="ARBA00008568"/>
    </source>
</evidence>
<organism evidence="5">
    <name type="scientific">Lotharella oceanica</name>
    <dbReference type="NCBI Taxonomy" id="641309"/>
    <lineage>
        <taxon>Eukaryota</taxon>
        <taxon>Sar</taxon>
        <taxon>Rhizaria</taxon>
        <taxon>Cercozoa</taxon>
        <taxon>Chlorarachniophyceae</taxon>
        <taxon>Lotharella</taxon>
    </lineage>
</organism>
<evidence type="ECO:0000259" key="4">
    <source>
        <dbReference type="PROSITE" id="PS50249"/>
    </source>
</evidence>
<protein>
    <recommendedName>
        <fullName evidence="4">MPN domain-containing protein</fullName>
    </recommendedName>
</protein>